<proteinExistence type="predicted"/>
<evidence type="ECO:0000313" key="2">
    <source>
        <dbReference type="Proteomes" id="UP001187531"/>
    </source>
</evidence>
<reference evidence="1" key="1">
    <citation type="submission" date="2023-07" db="EMBL/GenBank/DDBJ databases">
        <title>Chromosome-level genome assembly of Artemia franciscana.</title>
        <authorList>
            <person name="Jo E."/>
        </authorList>
    </citation>
    <scope>NUCLEOTIDE SEQUENCE</scope>
    <source>
        <tissue evidence="1">Whole body</tissue>
    </source>
</reference>
<gene>
    <name evidence="1" type="ORF">QYM36_007842</name>
</gene>
<feature type="non-terminal residue" evidence="1">
    <location>
        <position position="1"/>
    </location>
</feature>
<dbReference type="EMBL" id="JAVRJZ010000001">
    <property type="protein sequence ID" value="KAK2727147.1"/>
    <property type="molecule type" value="Genomic_DNA"/>
</dbReference>
<dbReference type="AlphaFoldDB" id="A0AA88IT97"/>
<name>A0AA88IT97_ARTSF</name>
<dbReference type="Proteomes" id="UP001187531">
    <property type="component" value="Unassembled WGS sequence"/>
</dbReference>
<protein>
    <submittedName>
        <fullName evidence="1">Uncharacterized protein</fullName>
    </submittedName>
</protein>
<accession>A0AA88IT97</accession>
<comment type="caution">
    <text evidence="1">The sequence shown here is derived from an EMBL/GenBank/DDBJ whole genome shotgun (WGS) entry which is preliminary data.</text>
</comment>
<feature type="non-terminal residue" evidence="1">
    <location>
        <position position="136"/>
    </location>
</feature>
<keyword evidence="2" id="KW-1185">Reference proteome</keyword>
<organism evidence="1 2">
    <name type="scientific">Artemia franciscana</name>
    <name type="common">Brine shrimp</name>
    <name type="synonym">Artemia sanfranciscana</name>
    <dbReference type="NCBI Taxonomy" id="6661"/>
    <lineage>
        <taxon>Eukaryota</taxon>
        <taxon>Metazoa</taxon>
        <taxon>Ecdysozoa</taxon>
        <taxon>Arthropoda</taxon>
        <taxon>Crustacea</taxon>
        <taxon>Branchiopoda</taxon>
        <taxon>Anostraca</taxon>
        <taxon>Artemiidae</taxon>
        <taxon>Artemia</taxon>
    </lineage>
</organism>
<evidence type="ECO:0000313" key="1">
    <source>
        <dbReference type="EMBL" id="KAK2727147.1"/>
    </source>
</evidence>
<sequence length="136" mass="15566">NEKLGLSETDIWAKRISNHSEWIEEEHENEIGQMELKASISTNKGQMSGTLELSKLSPENLDHNFRQQKIESAIAKIKRRVQKTDVLNEYLCVASVVTNHHVPTAEKDYVVKVEEHVISINNEKFNSTGITIHPKY</sequence>